<dbReference type="AlphaFoldDB" id="A0A512NJC3"/>
<organism evidence="1 2">
    <name type="scientific">Reyranella soli</name>
    <dbReference type="NCBI Taxonomy" id="1230389"/>
    <lineage>
        <taxon>Bacteria</taxon>
        <taxon>Pseudomonadati</taxon>
        <taxon>Pseudomonadota</taxon>
        <taxon>Alphaproteobacteria</taxon>
        <taxon>Hyphomicrobiales</taxon>
        <taxon>Reyranellaceae</taxon>
        <taxon>Reyranella</taxon>
    </lineage>
</organism>
<reference evidence="1 2" key="1">
    <citation type="submission" date="2019-07" db="EMBL/GenBank/DDBJ databases">
        <title>Whole genome shotgun sequence of Reyranella soli NBRC 108950.</title>
        <authorList>
            <person name="Hosoyama A."/>
            <person name="Uohara A."/>
            <person name="Ohji S."/>
            <person name="Ichikawa N."/>
        </authorList>
    </citation>
    <scope>NUCLEOTIDE SEQUENCE [LARGE SCALE GENOMIC DNA]</scope>
    <source>
        <strain evidence="1 2">NBRC 108950</strain>
    </source>
</reference>
<dbReference type="EMBL" id="BKAJ01000118">
    <property type="protein sequence ID" value="GEP59054.1"/>
    <property type="molecule type" value="Genomic_DNA"/>
</dbReference>
<name>A0A512NJC3_9HYPH</name>
<evidence type="ECO:0000313" key="2">
    <source>
        <dbReference type="Proteomes" id="UP000321058"/>
    </source>
</evidence>
<comment type="caution">
    <text evidence="1">The sequence shown here is derived from an EMBL/GenBank/DDBJ whole genome shotgun (WGS) entry which is preliminary data.</text>
</comment>
<protein>
    <submittedName>
        <fullName evidence="1">Uncharacterized protein</fullName>
    </submittedName>
</protein>
<sequence length="160" mass="17450">MPTPALQRPCMPNAAVGAIITAEIVTRCRHCRLQTRAQVGVPPSPMFKVDRSRYRIVPIASRSTASSGARARTCCRSPYVDALLAGADERDANVIAQAIAVRAWPSFEERLAVFRVSGLWKPSADPFTGHRPESTILSEDSCRLSAAPHRHQRARCLCGA</sequence>
<dbReference type="Proteomes" id="UP000321058">
    <property type="component" value="Unassembled WGS sequence"/>
</dbReference>
<proteinExistence type="predicted"/>
<accession>A0A512NJC3</accession>
<gene>
    <name evidence="1" type="ORF">RSO01_62200</name>
</gene>
<evidence type="ECO:0000313" key="1">
    <source>
        <dbReference type="EMBL" id="GEP59054.1"/>
    </source>
</evidence>
<keyword evidence="2" id="KW-1185">Reference proteome</keyword>